<keyword evidence="1" id="KW-0812">Transmembrane</keyword>
<proteinExistence type="predicted"/>
<accession>M0C836</accession>
<dbReference type="RefSeq" id="WP_008894839.1">
    <property type="nucleotide sequence ID" value="NZ_AOIS01000037.1"/>
</dbReference>
<dbReference type="Pfam" id="PF07790">
    <property type="entry name" value="Pilin_N"/>
    <property type="match status" value="1"/>
</dbReference>
<protein>
    <submittedName>
        <fullName evidence="3">Flagellin domain-containing protein</fullName>
    </submittedName>
</protein>
<keyword evidence="3" id="KW-0969">Cilium</keyword>
<dbReference type="eggNOG" id="arCOG02416">
    <property type="taxonomic scope" value="Archaea"/>
</dbReference>
<comment type="caution">
    <text evidence="3">The sequence shown here is derived from an EMBL/GenBank/DDBJ whole genome shotgun (WGS) entry which is preliminary data.</text>
</comment>
<keyword evidence="1" id="KW-0472">Membrane</keyword>
<keyword evidence="3" id="KW-0966">Cell projection</keyword>
<feature type="domain" description="Archaeal Type IV pilin N-terminal" evidence="2">
    <location>
        <begin position="17"/>
        <end position="98"/>
    </location>
</feature>
<dbReference type="InterPro" id="IPR012859">
    <property type="entry name" value="Pilin_N_archaeal"/>
</dbReference>
<reference evidence="3 4" key="1">
    <citation type="journal article" date="2014" name="PLoS Genet.">
        <title>Phylogenetically driven sequencing of extremely halophilic archaea reveals strategies for static and dynamic osmo-response.</title>
        <authorList>
            <person name="Becker E.A."/>
            <person name="Seitzer P.M."/>
            <person name="Tritt A."/>
            <person name="Larsen D."/>
            <person name="Krusor M."/>
            <person name="Yao A.I."/>
            <person name="Wu D."/>
            <person name="Madern D."/>
            <person name="Eisen J.A."/>
            <person name="Darling A.E."/>
            <person name="Facciotti M.T."/>
        </authorList>
    </citation>
    <scope>NUCLEOTIDE SEQUENCE [LARGE SCALE GENOMIC DNA]</scope>
    <source>
        <strain evidence="3 4">JCM 13891</strain>
    </source>
</reference>
<dbReference type="EMBL" id="AOIS01000037">
    <property type="protein sequence ID" value="ELZ18074.1"/>
    <property type="molecule type" value="Genomic_DNA"/>
</dbReference>
<organism evidence="3 4">
    <name type="scientific">Haloterrigena salina JCM 13891</name>
    <dbReference type="NCBI Taxonomy" id="1227488"/>
    <lineage>
        <taxon>Archaea</taxon>
        <taxon>Methanobacteriati</taxon>
        <taxon>Methanobacteriota</taxon>
        <taxon>Stenosarchaea group</taxon>
        <taxon>Halobacteria</taxon>
        <taxon>Halobacteriales</taxon>
        <taxon>Natrialbaceae</taxon>
        <taxon>Haloterrigena</taxon>
    </lineage>
</organism>
<gene>
    <name evidence="3" type="ORF">C477_12737</name>
</gene>
<dbReference type="InterPro" id="IPR013373">
    <property type="entry name" value="Flagellin/pilin_N_arc"/>
</dbReference>
<dbReference type="Proteomes" id="UP000011657">
    <property type="component" value="Unassembled WGS sequence"/>
</dbReference>
<sequence length="150" mass="15440">MDLSKYRNKLVGSEEERAVSPVIGVILMVAITVILAAVIAAFVLDMGDSMGDGGVNAAATSDVNESNSSATISVTDMGNADGITLVNSDGEVVNKDKILTSTGESQEYSDSGNLSGSYTIQAFTGETSLTTGDSLDSQVESTSIIGEFEV</sequence>
<evidence type="ECO:0000256" key="1">
    <source>
        <dbReference type="SAM" id="Phobius"/>
    </source>
</evidence>
<keyword evidence="1" id="KW-1133">Transmembrane helix</keyword>
<keyword evidence="4" id="KW-1185">Reference proteome</keyword>
<name>M0C836_9EURY</name>
<dbReference type="NCBIfam" id="TIGR02537">
    <property type="entry name" value="arch_flag_Nterm"/>
    <property type="match status" value="1"/>
</dbReference>
<dbReference type="AlphaFoldDB" id="M0C836"/>
<keyword evidence="3" id="KW-0282">Flagellum</keyword>
<evidence type="ECO:0000313" key="3">
    <source>
        <dbReference type="EMBL" id="ELZ18074.1"/>
    </source>
</evidence>
<evidence type="ECO:0000259" key="2">
    <source>
        <dbReference type="Pfam" id="PF07790"/>
    </source>
</evidence>
<evidence type="ECO:0000313" key="4">
    <source>
        <dbReference type="Proteomes" id="UP000011657"/>
    </source>
</evidence>
<feature type="transmembrane region" description="Helical" evidence="1">
    <location>
        <begin position="20"/>
        <end position="44"/>
    </location>
</feature>
<dbReference type="OrthoDB" id="188406at2157"/>